<dbReference type="RefSeq" id="WP_063378709.1">
    <property type="nucleotide sequence ID" value="NZ_AUXT01000199.1"/>
</dbReference>
<sequence>MNYVSLNRKTGCLITDAAHIQQSIEDILTTPIGTRVMRRDYGSELFQLLDQPHNGATRLRIMAAIITALTIWEPRVTIKQVELSQPELTGKLQINLVTDRNERIEVQYG</sequence>
<protein>
    <submittedName>
        <fullName evidence="2">Baseplate assembly protein</fullName>
    </submittedName>
</protein>
<dbReference type="Gene3D" id="3.10.450.40">
    <property type="match status" value="1"/>
</dbReference>
<feature type="domain" description="IraD/Gp25-like" evidence="1">
    <location>
        <begin position="17"/>
        <end position="96"/>
    </location>
</feature>
<dbReference type="Pfam" id="PF04965">
    <property type="entry name" value="GPW_gp25"/>
    <property type="match status" value="1"/>
</dbReference>
<dbReference type="InterPro" id="IPR007048">
    <property type="entry name" value="IraD/Gp25-like"/>
</dbReference>
<reference evidence="2 3" key="1">
    <citation type="submission" date="2013-07" db="EMBL/GenBank/DDBJ databases">
        <title>Comparative Genomic and Metabolomic Analysis of Twelve Strains of Pseudoalteromonas luteoviolacea.</title>
        <authorList>
            <person name="Vynne N.G."/>
            <person name="Mansson M."/>
            <person name="Gram L."/>
        </authorList>
    </citation>
    <scope>NUCLEOTIDE SEQUENCE [LARGE SCALE GENOMIC DNA]</scope>
    <source>
        <strain evidence="2 3">NCIMB 1942</strain>
    </source>
</reference>
<evidence type="ECO:0000259" key="1">
    <source>
        <dbReference type="Pfam" id="PF04965"/>
    </source>
</evidence>
<gene>
    <name evidence="2" type="ORF">N482_18060</name>
</gene>
<dbReference type="SUPFAM" id="SSF160719">
    <property type="entry name" value="gpW/gp25-like"/>
    <property type="match status" value="1"/>
</dbReference>
<dbReference type="OrthoDB" id="9802846at2"/>
<dbReference type="AlphaFoldDB" id="A0A166Z6R0"/>
<accession>A0A166Z6R0</accession>
<proteinExistence type="predicted"/>
<dbReference type="PATRIC" id="fig|1365253.3.peg.4366"/>
<organism evidence="2 3">
    <name type="scientific">Pseudoalteromonas luteoviolacea NCIMB 1942</name>
    <dbReference type="NCBI Taxonomy" id="1365253"/>
    <lineage>
        <taxon>Bacteria</taxon>
        <taxon>Pseudomonadati</taxon>
        <taxon>Pseudomonadota</taxon>
        <taxon>Gammaproteobacteria</taxon>
        <taxon>Alteromonadales</taxon>
        <taxon>Pseudoalteromonadaceae</taxon>
        <taxon>Pseudoalteromonas</taxon>
    </lineage>
</organism>
<name>A0A166Z6R0_9GAMM</name>
<evidence type="ECO:0000313" key="3">
    <source>
        <dbReference type="Proteomes" id="UP000076587"/>
    </source>
</evidence>
<evidence type="ECO:0000313" key="2">
    <source>
        <dbReference type="EMBL" id="KZN43996.1"/>
    </source>
</evidence>
<comment type="caution">
    <text evidence="2">The sequence shown here is derived from an EMBL/GenBank/DDBJ whole genome shotgun (WGS) entry which is preliminary data.</text>
</comment>
<dbReference type="EMBL" id="AUXT01000199">
    <property type="protein sequence ID" value="KZN43996.1"/>
    <property type="molecule type" value="Genomic_DNA"/>
</dbReference>
<dbReference type="Proteomes" id="UP000076587">
    <property type="component" value="Unassembled WGS sequence"/>
</dbReference>